<dbReference type="GeneID" id="104732774"/>
<evidence type="ECO:0000259" key="2">
    <source>
        <dbReference type="Pfam" id="PF22936"/>
    </source>
</evidence>
<feature type="region of interest" description="Disordered" evidence="1">
    <location>
        <begin position="740"/>
        <end position="764"/>
    </location>
</feature>
<reference evidence="3" key="1">
    <citation type="journal article" date="2014" name="Nat. Commun.">
        <title>The emerging biofuel crop Camelina sativa retains a highly undifferentiated hexaploid genome structure.</title>
        <authorList>
            <person name="Kagale S."/>
            <person name="Koh C."/>
            <person name="Nixon J."/>
            <person name="Bollina V."/>
            <person name="Clarke W.E."/>
            <person name="Tuteja R."/>
            <person name="Spillane C."/>
            <person name="Robinson S.J."/>
            <person name="Links M.G."/>
            <person name="Clarke C."/>
            <person name="Higgins E.E."/>
            <person name="Huebert T."/>
            <person name="Sharpe A.G."/>
            <person name="Parkin I.A."/>
        </authorList>
    </citation>
    <scope>NUCLEOTIDE SEQUENCE [LARGE SCALE GENOMIC DNA]</scope>
    <source>
        <strain evidence="3">cv. DH55</strain>
    </source>
</reference>
<keyword evidence="3" id="KW-1185">Reference proteome</keyword>
<feature type="domain" description="Retrovirus-related Pol polyprotein from transposon TNT 1-94-like beta-barrel" evidence="2">
    <location>
        <begin position="129"/>
        <end position="208"/>
    </location>
</feature>
<evidence type="ECO:0000313" key="4">
    <source>
        <dbReference type="RefSeq" id="XP_019089424.1"/>
    </source>
</evidence>
<feature type="region of interest" description="Disordered" evidence="1">
    <location>
        <begin position="572"/>
        <end position="595"/>
    </location>
</feature>
<name>A0ABM1QRN6_CAMSA</name>
<feature type="compositionally biased region" description="Basic and acidic residues" evidence="1">
    <location>
        <begin position="490"/>
        <end position="502"/>
    </location>
</feature>
<evidence type="ECO:0000256" key="1">
    <source>
        <dbReference type="SAM" id="MobiDB-lite"/>
    </source>
</evidence>
<proteinExistence type="predicted"/>
<feature type="region of interest" description="Disordered" evidence="1">
    <location>
        <begin position="531"/>
        <end position="551"/>
    </location>
</feature>
<dbReference type="Pfam" id="PF22936">
    <property type="entry name" value="Pol_BBD"/>
    <property type="match status" value="1"/>
</dbReference>
<gene>
    <name evidence="4" type="primary">LOC104732774</name>
</gene>
<reference evidence="4" key="2">
    <citation type="submission" date="2025-08" db="UniProtKB">
        <authorList>
            <consortium name="RefSeq"/>
        </authorList>
    </citation>
    <scope>IDENTIFICATION</scope>
    <source>
        <tissue evidence="4">Leaf</tissue>
    </source>
</reference>
<feature type="region of interest" description="Disordered" evidence="1">
    <location>
        <begin position="448"/>
        <end position="502"/>
    </location>
</feature>
<protein>
    <submittedName>
        <fullName evidence="4">Trichohyalin-like</fullName>
    </submittedName>
</protein>
<feature type="compositionally biased region" description="Basic and acidic residues" evidence="1">
    <location>
        <begin position="581"/>
        <end position="595"/>
    </location>
</feature>
<dbReference type="InterPro" id="IPR054722">
    <property type="entry name" value="PolX-like_BBD"/>
</dbReference>
<evidence type="ECO:0000313" key="3">
    <source>
        <dbReference type="Proteomes" id="UP000694864"/>
    </source>
</evidence>
<feature type="region of interest" description="Disordered" evidence="1">
    <location>
        <begin position="796"/>
        <end position="819"/>
    </location>
</feature>
<accession>A0ABM1QRN6</accession>
<organism evidence="3 4">
    <name type="scientific">Camelina sativa</name>
    <name type="common">False flax</name>
    <name type="synonym">Myagrum sativum</name>
    <dbReference type="NCBI Taxonomy" id="90675"/>
    <lineage>
        <taxon>Eukaryota</taxon>
        <taxon>Viridiplantae</taxon>
        <taxon>Streptophyta</taxon>
        <taxon>Embryophyta</taxon>
        <taxon>Tracheophyta</taxon>
        <taxon>Spermatophyta</taxon>
        <taxon>Magnoliopsida</taxon>
        <taxon>eudicotyledons</taxon>
        <taxon>Gunneridae</taxon>
        <taxon>Pentapetalae</taxon>
        <taxon>rosids</taxon>
        <taxon>malvids</taxon>
        <taxon>Brassicales</taxon>
        <taxon>Brassicaceae</taxon>
        <taxon>Camelineae</taxon>
        <taxon>Camelina</taxon>
    </lineage>
</organism>
<feature type="compositionally biased region" description="Basic and acidic residues" evidence="1">
    <location>
        <begin position="451"/>
        <end position="471"/>
    </location>
</feature>
<dbReference type="RefSeq" id="XP_019089424.1">
    <property type="nucleotide sequence ID" value="XM_019233879.1"/>
</dbReference>
<feature type="compositionally biased region" description="Basic residues" evidence="1">
    <location>
        <begin position="742"/>
        <end position="757"/>
    </location>
</feature>
<feature type="compositionally biased region" description="Polar residues" evidence="1">
    <location>
        <begin position="472"/>
        <end position="489"/>
    </location>
</feature>
<sequence length="900" mass="105091">MQNQQVISVFDGKKFNLWVIKTRVLLKSRGLWKVVIEGIQDEHKKNTNWEELKEKDQAALQLLCSAVSEEILSDYLSDTKTSKDAWDVLKLRFEEDSKGSVTQAAKTNNQQESSFTATHDQDEIDKDIWVIDSRATSHMVNDKSWFTELGTNTRAWLNLGSGEIVQAQGKGTVSVITESGKRNMKDVLLVPSLTHNYLSVQHMMENGCKVMFKELSCLITNQEGKQILEAPMSDGWYCIKFEKPKEEGHKEQKKITRPEVVDKDCEDVESVKLQKKEKEQSLRCVTVGLNDLTENHETQGNDTHKQKTGNETKKQEVMNDLLKYTYEGESANVPQKKHQPLMEDCLKPKFINQQVFNPSEGFEKKVYKLVGHQTKREKSEIKGYIHDEAKVRKEKSSVTIKRETELIDGECDDTSQRIEKHKTGVKEDTKQRDKNLAKKEQWFFEDAADMGVKKGNEKQEADVGKAHETARQENNNGSQNRTKSMNTRVAENHKQIEEKEVELPLRVEEKTDFSKSENQYFDPTKCLSHKTVQRGEIQRSDQIKQNQNESKKEVRNLPLLIELKSIERELEDKNSTQNNLQEKDPEKSVEVEERQREGIKCKREIEIRKLPWWDEQKITEKEIDMNLARKHLHKREVQVLAEIDINQRQIDMGIKQEERLILKENGEDMKRKQIEEKARKKNQEGDQFLKNKRMSERKIKNSHAWGKLDFVKEEIKDINFAQKNLYKKKCQKSAVMEERQQKIKKKHMLVKSRKRNKEKSEIKKNKKMREKKKKNLLVCNDLNYLGEETDGRIHAPGYMQRKKPHGSVKVDEEEEKSEMNNKFKKKMVLQELRGSTEFGMMRELVMLPARITNIVKQICSWSKRFLGEVQGEKGIKSLDWNLVILGINQKMREGVLESHL</sequence>
<dbReference type="Proteomes" id="UP000694864">
    <property type="component" value="Chromosome 12"/>
</dbReference>